<dbReference type="PANTHER" id="PTHR19308:SF14">
    <property type="entry name" value="START DOMAIN-CONTAINING PROTEIN"/>
    <property type="match status" value="1"/>
</dbReference>
<dbReference type="Proteomes" id="UP001652504">
    <property type="component" value="Unassembled WGS sequence"/>
</dbReference>
<dbReference type="InterPro" id="IPR028347">
    <property type="entry name" value="START_dom_prot"/>
</dbReference>
<protein>
    <submittedName>
        <fullName evidence="2">START domain-containing protein</fullName>
    </submittedName>
</protein>
<dbReference type="Gene3D" id="3.30.530.20">
    <property type="match status" value="1"/>
</dbReference>
<dbReference type="PIRSF" id="PIRSF039033">
    <property type="entry name" value="START_dom"/>
    <property type="match status" value="1"/>
</dbReference>
<comment type="caution">
    <text evidence="2">The sequence shown here is derived from an EMBL/GenBank/DDBJ whole genome shotgun (WGS) entry which is preliminary data.</text>
</comment>
<dbReference type="RefSeq" id="WP_263712464.1">
    <property type="nucleotide sequence ID" value="NZ_JAOWKX010000005.1"/>
</dbReference>
<dbReference type="SUPFAM" id="SSF55961">
    <property type="entry name" value="Bet v1-like"/>
    <property type="match status" value="1"/>
</dbReference>
<evidence type="ECO:0000313" key="2">
    <source>
        <dbReference type="EMBL" id="MCV2885173.1"/>
    </source>
</evidence>
<dbReference type="Pfam" id="PF01852">
    <property type="entry name" value="START"/>
    <property type="match status" value="1"/>
</dbReference>
<reference evidence="2 3" key="1">
    <citation type="submission" date="2022-10" db="EMBL/GenBank/DDBJ databases">
        <title>Aestuariibacter sp. AA17 isolated from Montipora capitata coral fragment.</title>
        <authorList>
            <person name="Emsley S.A."/>
            <person name="Pfannmuller K.M."/>
            <person name="Loughran R.M."/>
            <person name="Shlafstein M."/>
            <person name="Papke E."/>
            <person name="Saw J.H."/>
            <person name="Ushijima B."/>
            <person name="Videau P."/>
        </authorList>
    </citation>
    <scope>NUCLEOTIDE SEQUENCE [LARGE SCALE GENOMIC DNA]</scope>
    <source>
        <strain evidence="2 3">AA17</strain>
    </source>
</reference>
<dbReference type="EMBL" id="JAOWKX010000005">
    <property type="protein sequence ID" value="MCV2885173.1"/>
    <property type="molecule type" value="Genomic_DNA"/>
</dbReference>
<evidence type="ECO:0000313" key="3">
    <source>
        <dbReference type="Proteomes" id="UP001652504"/>
    </source>
</evidence>
<organism evidence="2 3">
    <name type="scientific">Fluctibacter corallii</name>
    <dbReference type="NCBI Taxonomy" id="2984329"/>
    <lineage>
        <taxon>Bacteria</taxon>
        <taxon>Pseudomonadati</taxon>
        <taxon>Pseudomonadota</taxon>
        <taxon>Gammaproteobacteria</taxon>
        <taxon>Alteromonadales</taxon>
        <taxon>Alteromonadaceae</taxon>
        <taxon>Fluctibacter</taxon>
    </lineage>
</organism>
<feature type="domain" description="START" evidence="1">
    <location>
        <begin position="53"/>
        <end position="238"/>
    </location>
</feature>
<gene>
    <name evidence="2" type="ORF">OE749_10770</name>
</gene>
<evidence type="ECO:0000259" key="1">
    <source>
        <dbReference type="PROSITE" id="PS50848"/>
    </source>
</evidence>
<dbReference type="InterPro" id="IPR002913">
    <property type="entry name" value="START_lipid-bd_dom"/>
</dbReference>
<dbReference type="InterPro" id="IPR023393">
    <property type="entry name" value="START-like_dom_sf"/>
</dbReference>
<name>A0ABT3A915_9ALTE</name>
<keyword evidence="3" id="KW-1185">Reference proteome</keyword>
<accession>A0ABT3A915</accession>
<dbReference type="PANTHER" id="PTHR19308">
    <property type="entry name" value="PHOSPHATIDYLCHOLINE TRANSFER PROTEIN"/>
    <property type="match status" value="1"/>
</dbReference>
<dbReference type="InterPro" id="IPR051213">
    <property type="entry name" value="START_lipid_transfer"/>
</dbReference>
<sequence>MIANFSTDMQLALRPVFAPFLVFFLLVTFIHPLSAKEKHHHMLANPISSQTTQGWNIEKQNQNVVVMSRQRVQGVFEIQAITFAKAKSTALLALLDDTDAATEWITHAKSVDVLDWFGHSERTVKTVFNAPWPFSDRDMITRSIAEYDSNIDVLTINIENQGDRYPTQSHLVRIQHVQGQWRVYPTSHSNDDSMVIITYQGSADAGGSIPEWLANHLAISSIFTTFIQLQKKVANPKYQKVQITD</sequence>
<proteinExistence type="predicted"/>
<dbReference type="PROSITE" id="PS50848">
    <property type="entry name" value="START"/>
    <property type="match status" value="1"/>
</dbReference>